<evidence type="ECO:0000313" key="2">
    <source>
        <dbReference type="EMBL" id="CAE0407415.1"/>
    </source>
</evidence>
<keyword evidence="1" id="KW-0472">Membrane</keyword>
<keyword evidence="1" id="KW-0812">Transmembrane</keyword>
<gene>
    <name evidence="2" type="ORF">ACOF00016_LOCUS5240</name>
</gene>
<feature type="transmembrane region" description="Helical" evidence="1">
    <location>
        <begin position="230"/>
        <end position="252"/>
    </location>
</feature>
<protein>
    <submittedName>
        <fullName evidence="2">Uncharacterized protein</fullName>
    </submittedName>
</protein>
<feature type="transmembrane region" description="Helical" evidence="1">
    <location>
        <begin position="151"/>
        <end position="170"/>
    </location>
</feature>
<reference evidence="2" key="1">
    <citation type="submission" date="2021-01" db="EMBL/GenBank/DDBJ databases">
        <authorList>
            <person name="Corre E."/>
            <person name="Pelletier E."/>
            <person name="Niang G."/>
            <person name="Scheremetjew M."/>
            <person name="Finn R."/>
            <person name="Kale V."/>
            <person name="Holt S."/>
            <person name="Cochrane G."/>
            <person name="Meng A."/>
            <person name="Brown T."/>
            <person name="Cohen L."/>
        </authorList>
    </citation>
    <scope>NUCLEOTIDE SEQUENCE</scope>
    <source>
        <strain evidence="2">CCMP127</strain>
    </source>
</reference>
<evidence type="ECO:0000256" key="1">
    <source>
        <dbReference type="SAM" id="Phobius"/>
    </source>
</evidence>
<feature type="transmembrane region" description="Helical" evidence="1">
    <location>
        <begin position="109"/>
        <end position="131"/>
    </location>
</feature>
<name>A0A7S3L0T0_9STRA</name>
<organism evidence="2">
    <name type="scientific">Amphora coffeiformis</name>
    <dbReference type="NCBI Taxonomy" id="265554"/>
    <lineage>
        <taxon>Eukaryota</taxon>
        <taxon>Sar</taxon>
        <taxon>Stramenopiles</taxon>
        <taxon>Ochrophyta</taxon>
        <taxon>Bacillariophyta</taxon>
        <taxon>Bacillariophyceae</taxon>
        <taxon>Bacillariophycidae</taxon>
        <taxon>Thalassiophysales</taxon>
        <taxon>Catenulaceae</taxon>
        <taxon>Amphora</taxon>
    </lineage>
</organism>
<keyword evidence="1" id="KW-1133">Transmembrane helix</keyword>
<dbReference type="AlphaFoldDB" id="A0A7S3L0T0"/>
<sequence>MIVLDQTSSAKADSSFSIVSAASTSRLFRSSSVRRAAAPSTRAPQQQTQTKRLHQLCHAALFSQHHHHPTAWSSPLQVQSALSLPLAATTTTTMIATTGSGSAVGFFKLLTAFVLGGLFFSTAIAAVSAVYAVGYQNVKVLWDVVKAVLQAVWVSFTAALSAAKAALVLSSSSSSSSSIFHRGYLLLSRRCKFVASMGLAHSVKVSLGLLDTSRDLAFPRFGSMTLTHPLGLYNLGAALDATVPTLVFGGFWDGVKRVHHCFVLFCFIGCCVNL</sequence>
<proteinExistence type="predicted"/>
<dbReference type="EMBL" id="HBIM01006155">
    <property type="protein sequence ID" value="CAE0407415.1"/>
    <property type="molecule type" value="Transcribed_RNA"/>
</dbReference>
<accession>A0A7S3L0T0</accession>